<organism evidence="5 6">
    <name type="scientific">Saccoglossus kowalevskii</name>
    <name type="common">Acorn worm</name>
    <dbReference type="NCBI Taxonomy" id="10224"/>
    <lineage>
        <taxon>Eukaryota</taxon>
        <taxon>Metazoa</taxon>
        <taxon>Hemichordata</taxon>
        <taxon>Enteropneusta</taxon>
        <taxon>Harrimaniidae</taxon>
        <taxon>Saccoglossus</taxon>
    </lineage>
</organism>
<dbReference type="PROSITE" id="PS01009">
    <property type="entry name" value="CRISP_1"/>
    <property type="match status" value="1"/>
</dbReference>
<reference evidence="6" key="1">
    <citation type="submission" date="2025-08" db="UniProtKB">
        <authorList>
            <consortium name="RefSeq"/>
        </authorList>
    </citation>
    <scope>IDENTIFICATION</scope>
    <source>
        <tissue evidence="6">Testes</tissue>
    </source>
</reference>
<dbReference type="PANTHER" id="PTHR10334">
    <property type="entry name" value="CYSTEINE-RICH SECRETORY PROTEIN-RELATED"/>
    <property type="match status" value="1"/>
</dbReference>
<sequence length="285" mass="30916">MGAIVNTISRLLAAKMISMYFKVCIFFAVIVLCTPLPTLSNTSKRGLQEDPSMCGGAYSLICNDRILCVKPSQLCDGLNNCKDGSDEEDCADSGSDSCQENSDTRKTQGVCTNPTGNSKCNTGLDDIIQQMLNAHNFYRCLHGEGSASMTLSDELNNYAQDYADHLASTGVVKHSNDRGENPPDRGENLWAGSDASRWTSYDQFTGEPAVADWYSEVANYDFSTNSAKPGKTAGHFTQVIWKASTELGCGVGTSEKPWGPKFFVVCQYRVAGNIFDFATNVPAPL</sequence>
<comment type="caution">
    <text evidence="2">Lacks conserved residue(s) required for the propagation of feature annotation.</text>
</comment>
<dbReference type="CDD" id="cd05382">
    <property type="entry name" value="CAP_GAPR1-like"/>
    <property type="match status" value="1"/>
</dbReference>
<dbReference type="PROSITE" id="PS01209">
    <property type="entry name" value="LDLRA_1"/>
    <property type="match status" value="1"/>
</dbReference>
<evidence type="ECO:0000256" key="3">
    <source>
        <dbReference type="SAM" id="MobiDB-lite"/>
    </source>
</evidence>
<proteinExistence type="predicted"/>
<dbReference type="SMART" id="SM00192">
    <property type="entry name" value="LDLa"/>
    <property type="match status" value="1"/>
</dbReference>
<evidence type="ECO:0000313" key="5">
    <source>
        <dbReference type="Proteomes" id="UP000694865"/>
    </source>
</evidence>
<evidence type="ECO:0000313" key="6">
    <source>
        <dbReference type="RefSeq" id="XP_006824655.1"/>
    </source>
</evidence>
<accession>A0ABM0MXB4</accession>
<dbReference type="PRINTS" id="PR00837">
    <property type="entry name" value="V5TPXLIKE"/>
</dbReference>
<dbReference type="InterPro" id="IPR023415">
    <property type="entry name" value="LDLR_class-A_CS"/>
</dbReference>
<dbReference type="InterPro" id="IPR035940">
    <property type="entry name" value="CAP_sf"/>
</dbReference>
<dbReference type="CDD" id="cd00112">
    <property type="entry name" value="LDLa"/>
    <property type="match status" value="1"/>
</dbReference>
<dbReference type="Pfam" id="PF00057">
    <property type="entry name" value="Ldl_recept_a"/>
    <property type="match status" value="1"/>
</dbReference>
<dbReference type="Gene3D" id="4.10.400.10">
    <property type="entry name" value="Low-density Lipoprotein Receptor"/>
    <property type="match status" value="1"/>
</dbReference>
<feature type="disulfide bond" evidence="2">
    <location>
        <begin position="75"/>
        <end position="90"/>
    </location>
</feature>
<feature type="compositionally biased region" description="Basic and acidic residues" evidence="3">
    <location>
        <begin position="174"/>
        <end position="187"/>
    </location>
</feature>
<dbReference type="Gene3D" id="3.40.33.10">
    <property type="entry name" value="CAP"/>
    <property type="match status" value="1"/>
</dbReference>
<dbReference type="InterPro" id="IPR002172">
    <property type="entry name" value="LDrepeatLR_classA_rpt"/>
</dbReference>
<dbReference type="InterPro" id="IPR034113">
    <property type="entry name" value="SCP_GAPR1-like"/>
</dbReference>
<dbReference type="SUPFAM" id="SSF57424">
    <property type="entry name" value="LDL receptor-like module"/>
    <property type="match status" value="1"/>
</dbReference>
<keyword evidence="1 2" id="KW-1015">Disulfide bond</keyword>
<dbReference type="GeneID" id="102808983"/>
<feature type="domain" description="SCP" evidence="4">
    <location>
        <begin position="126"/>
        <end position="276"/>
    </location>
</feature>
<dbReference type="Proteomes" id="UP000694865">
    <property type="component" value="Unplaced"/>
</dbReference>
<name>A0ABM0MXB4_SACKO</name>
<dbReference type="InterPro" id="IPR018244">
    <property type="entry name" value="Allrgn_V5/Tpx1_CS"/>
</dbReference>
<dbReference type="SMART" id="SM00198">
    <property type="entry name" value="SCP"/>
    <property type="match status" value="1"/>
</dbReference>
<evidence type="ECO:0000259" key="4">
    <source>
        <dbReference type="SMART" id="SM00198"/>
    </source>
</evidence>
<dbReference type="InterPro" id="IPR014044">
    <property type="entry name" value="CAP_dom"/>
</dbReference>
<evidence type="ECO:0000256" key="2">
    <source>
        <dbReference type="PROSITE-ProRule" id="PRU00124"/>
    </source>
</evidence>
<dbReference type="InterPro" id="IPR001283">
    <property type="entry name" value="CRISP-related"/>
</dbReference>
<protein>
    <submittedName>
        <fullName evidence="6">Protein PRY1-like</fullName>
    </submittedName>
</protein>
<dbReference type="Pfam" id="PF00188">
    <property type="entry name" value="CAP"/>
    <property type="match status" value="1"/>
</dbReference>
<keyword evidence="5" id="KW-1185">Reference proteome</keyword>
<dbReference type="SUPFAM" id="SSF55797">
    <property type="entry name" value="PR-1-like"/>
    <property type="match status" value="1"/>
</dbReference>
<feature type="region of interest" description="Disordered" evidence="3">
    <location>
        <begin position="171"/>
        <end position="191"/>
    </location>
</feature>
<gene>
    <name evidence="6" type="primary">LOC102808983</name>
</gene>
<dbReference type="PROSITE" id="PS50068">
    <property type="entry name" value="LDLRA_2"/>
    <property type="match status" value="1"/>
</dbReference>
<dbReference type="RefSeq" id="XP_006824655.1">
    <property type="nucleotide sequence ID" value="XM_006824592.1"/>
</dbReference>
<dbReference type="InterPro" id="IPR036055">
    <property type="entry name" value="LDL_receptor-like_sf"/>
</dbReference>
<evidence type="ECO:0000256" key="1">
    <source>
        <dbReference type="ARBA" id="ARBA00023157"/>
    </source>
</evidence>